<evidence type="ECO:0000256" key="1">
    <source>
        <dbReference type="ARBA" id="ARBA00022723"/>
    </source>
</evidence>
<dbReference type="InterPro" id="IPR036864">
    <property type="entry name" value="Zn2-C6_fun-type_DNA-bd_sf"/>
</dbReference>
<feature type="compositionally biased region" description="Low complexity" evidence="6">
    <location>
        <begin position="144"/>
        <end position="156"/>
    </location>
</feature>
<keyword evidence="3" id="KW-0238">DNA-binding</keyword>
<evidence type="ECO:0000313" key="9">
    <source>
        <dbReference type="Proteomes" id="UP000439903"/>
    </source>
</evidence>
<dbReference type="OrthoDB" id="39175at2759"/>
<dbReference type="Proteomes" id="UP000439903">
    <property type="component" value="Unassembled WGS sequence"/>
</dbReference>
<keyword evidence="9" id="KW-1185">Reference proteome</keyword>
<evidence type="ECO:0000256" key="2">
    <source>
        <dbReference type="ARBA" id="ARBA00023015"/>
    </source>
</evidence>
<organism evidence="8 9">
    <name type="scientific">Gigaspora margarita</name>
    <dbReference type="NCBI Taxonomy" id="4874"/>
    <lineage>
        <taxon>Eukaryota</taxon>
        <taxon>Fungi</taxon>
        <taxon>Fungi incertae sedis</taxon>
        <taxon>Mucoromycota</taxon>
        <taxon>Glomeromycotina</taxon>
        <taxon>Glomeromycetes</taxon>
        <taxon>Diversisporales</taxon>
        <taxon>Gigasporaceae</taxon>
        <taxon>Gigaspora</taxon>
    </lineage>
</organism>
<evidence type="ECO:0000256" key="3">
    <source>
        <dbReference type="ARBA" id="ARBA00023125"/>
    </source>
</evidence>
<dbReference type="SUPFAM" id="SSF57701">
    <property type="entry name" value="Zn2/Cys6 DNA-binding domain"/>
    <property type="match status" value="1"/>
</dbReference>
<keyword evidence="1" id="KW-0479">Metal-binding</keyword>
<dbReference type="GO" id="GO:0008270">
    <property type="term" value="F:zinc ion binding"/>
    <property type="evidence" value="ECO:0007669"/>
    <property type="project" value="InterPro"/>
</dbReference>
<evidence type="ECO:0000256" key="5">
    <source>
        <dbReference type="ARBA" id="ARBA00023242"/>
    </source>
</evidence>
<keyword evidence="5" id="KW-0539">Nucleus</keyword>
<accession>A0A8H4AEF7</accession>
<dbReference type="PANTHER" id="PTHR31668:SF26">
    <property type="entry name" value="GLUCOSE TRANSPORT TRANSCRIPTION REGULATOR RGT1-RELATED"/>
    <property type="match status" value="1"/>
</dbReference>
<reference evidence="8 9" key="1">
    <citation type="journal article" date="2019" name="Environ. Microbiol.">
        <title>At the nexus of three kingdoms: the genome of the mycorrhizal fungus Gigaspora margarita provides insights into plant, endobacterial and fungal interactions.</title>
        <authorList>
            <person name="Venice F."/>
            <person name="Ghignone S."/>
            <person name="Salvioli di Fossalunga A."/>
            <person name="Amselem J."/>
            <person name="Novero M."/>
            <person name="Xianan X."/>
            <person name="Sedzielewska Toro K."/>
            <person name="Morin E."/>
            <person name="Lipzen A."/>
            <person name="Grigoriev I.V."/>
            <person name="Henrissat B."/>
            <person name="Martin F.M."/>
            <person name="Bonfante P."/>
        </authorList>
    </citation>
    <scope>NUCLEOTIDE SEQUENCE [LARGE SCALE GENOMIC DNA]</scope>
    <source>
        <strain evidence="8 9">BEG34</strain>
    </source>
</reference>
<dbReference type="PROSITE" id="PS50048">
    <property type="entry name" value="ZN2_CY6_FUNGAL_2"/>
    <property type="match status" value="1"/>
</dbReference>
<dbReference type="InterPro" id="IPR001138">
    <property type="entry name" value="Zn2Cys6_DnaBD"/>
</dbReference>
<dbReference type="Pfam" id="PF00172">
    <property type="entry name" value="Zn_clus"/>
    <property type="match status" value="1"/>
</dbReference>
<dbReference type="PROSITE" id="PS00463">
    <property type="entry name" value="ZN2_CY6_FUNGAL_1"/>
    <property type="match status" value="1"/>
</dbReference>
<protein>
    <recommendedName>
        <fullName evidence="7">Zn(2)-C6 fungal-type domain-containing protein</fullName>
    </recommendedName>
</protein>
<dbReference type="SMART" id="SM00066">
    <property type="entry name" value="GAL4"/>
    <property type="match status" value="1"/>
</dbReference>
<dbReference type="GO" id="GO:0003677">
    <property type="term" value="F:DNA binding"/>
    <property type="evidence" value="ECO:0007669"/>
    <property type="project" value="UniProtKB-KW"/>
</dbReference>
<dbReference type="EMBL" id="WTPW01000721">
    <property type="protein sequence ID" value="KAF0485258.1"/>
    <property type="molecule type" value="Genomic_DNA"/>
</dbReference>
<dbReference type="GO" id="GO:0000981">
    <property type="term" value="F:DNA-binding transcription factor activity, RNA polymerase II-specific"/>
    <property type="evidence" value="ECO:0007669"/>
    <property type="project" value="InterPro"/>
</dbReference>
<keyword evidence="4" id="KW-0804">Transcription</keyword>
<sequence>MSESRVRSRLGNNQACDRCREKKIKCDYRNPCPQCLESGNICVRSRQTIEGQNHFDIGLSMVNGDPHFTNFEDCRYWLQLPSDMSLQENPGLQDFNVPLPFGEPYPTIDQQTVPQLLSQQNQSIESQYEVRNLNPEHNQQTAPQLLSQQNQSNESQYEVENLDHIQVHQFLNMQTLYEILQQFHHQ</sequence>
<name>A0A8H4AEF7_GIGMA</name>
<proteinExistence type="predicted"/>
<evidence type="ECO:0000256" key="4">
    <source>
        <dbReference type="ARBA" id="ARBA00023163"/>
    </source>
</evidence>
<dbReference type="PANTHER" id="PTHR31668">
    <property type="entry name" value="GLUCOSE TRANSPORT TRANSCRIPTION REGULATOR RGT1-RELATED-RELATED"/>
    <property type="match status" value="1"/>
</dbReference>
<evidence type="ECO:0000259" key="7">
    <source>
        <dbReference type="PROSITE" id="PS50048"/>
    </source>
</evidence>
<dbReference type="Gene3D" id="4.10.240.10">
    <property type="entry name" value="Zn(2)-C6 fungal-type DNA-binding domain"/>
    <property type="match status" value="1"/>
</dbReference>
<dbReference type="InterPro" id="IPR050797">
    <property type="entry name" value="Carb_Metab_Trans_Reg"/>
</dbReference>
<dbReference type="AlphaFoldDB" id="A0A8H4AEF7"/>
<evidence type="ECO:0000313" key="8">
    <source>
        <dbReference type="EMBL" id="KAF0485258.1"/>
    </source>
</evidence>
<gene>
    <name evidence="8" type="ORF">F8M41_022847</name>
</gene>
<evidence type="ECO:0000256" key="6">
    <source>
        <dbReference type="SAM" id="MobiDB-lite"/>
    </source>
</evidence>
<feature type="domain" description="Zn(2)-C6 fungal-type" evidence="7">
    <location>
        <begin position="15"/>
        <end position="44"/>
    </location>
</feature>
<comment type="caution">
    <text evidence="8">The sequence shown here is derived from an EMBL/GenBank/DDBJ whole genome shotgun (WGS) entry which is preliminary data.</text>
</comment>
<dbReference type="CDD" id="cd00067">
    <property type="entry name" value="GAL4"/>
    <property type="match status" value="1"/>
</dbReference>
<keyword evidence="2" id="KW-0805">Transcription regulation</keyword>
<feature type="region of interest" description="Disordered" evidence="6">
    <location>
        <begin position="136"/>
        <end position="156"/>
    </location>
</feature>